<keyword evidence="7" id="KW-0808">Transferase</keyword>
<name>A0ABY7HTP8_9GAMM</name>
<dbReference type="InterPro" id="IPR015422">
    <property type="entry name" value="PyrdxlP-dep_Trfase_small"/>
</dbReference>
<evidence type="ECO:0000256" key="2">
    <source>
        <dbReference type="ARBA" id="ARBA00012224"/>
    </source>
</evidence>
<dbReference type="InterPro" id="IPR051798">
    <property type="entry name" value="Class-II_PLP-Dep_Aminotrans"/>
</dbReference>
<dbReference type="PANTHER" id="PTHR43525:SF1">
    <property type="entry name" value="PROTEIN MALY"/>
    <property type="match status" value="1"/>
</dbReference>
<accession>A0ABY7HTP8</accession>
<reference evidence="7" key="1">
    <citation type="submission" date="2022-12" db="EMBL/GenBank/DDBJ databases">
        <title>Complete genome sequence of an Australian strain of Rouxiella badensis DAR84756 and resolution of the R. badensis DSM100043 and R. chamberiensis DSM28324 genomes.</title>
        <authorList>
            <person name="Paul S."/>
            <person name="Anderson P.J."/>
            <person name="Maynard G."/>
            <person name="Dyall-Smith M."/>
            <person name="Kudinha T."/>
        </authorList>
    </citation>
    <scope>NUCLEOTIDE SEQUENCE</scope>
    <source>
        <strain evidence="7">DSM 28324</strain>
    </source>
</reference>
<dbReference type="CDD" id="cd00609">
    <property type="entry name" value="AAT_like"/>
    <property type="match status" value="1"/>
</dbReference>
<comment type="cofactor">
    <cofactor evidence="1">
        <name>pyridoxal 5'-phosphate</name>
        <dbReference type="ChEBI" id="CHEBI:597326"/>
    </cofactor>
</comment>
<evidence type="ECO:0000256" key="1">
    <source>
        <dbReference type="ARBA" id="ARBA00001933"/>
    </source>
</evidence>
<keyword evidence="8" id="KW-1185">Reference proteome</keyword>
<evidence type="ECO:0000256" key="4">
    <source>
        <dbReference type="ARBA" id="ARBA00023239"/>
    </source>
</evidence>
<keyword evidence="3" id="KW-0663">Pyridoxal phosphate</keyword>
<dbReference type="InterPro" id="IPR015421">
    <property type="entry name" value="PyrdxlP-dep_Trfase_major"/>
</dbReference>
<dbReference type="EMBL" id="CP114058">
    <property type="protein sequence ID" value="WAT02352.1"/>
    <property type="molecule type" value="Genomic_DNA"/>
</dbReference>
<dbReference type="GO" id="GO:0008483">
    <property type="term" value="F:transaminase activity"/>
    <property type="evidence" value="ECO:0007669"/>
    <property type="project" value="UniProtKB-KW"/>
</dbReference>
<dbReference type="RefSeq" id="WP_269128224.1">
    <property type="nucleotide sequence ID" value="NZ_CP114058.1"/>
</dbReference>
<dbReference type="InterPro" id="IPR004839">
    <property type="entry name" value="Aminotransferase_I/II_large"/>
</dbReference>
<evidence type="ECO:0000313" key="8">
    <source>
        <dbReference type="Proteomes" id="UP001164712"/>
    </source>
</evidence>
<evidence type="ECO:0000259" key="6">
    <source>
        <dbReference type="Pfam" id="PF00155"/>
    </source>
</evidence>
<dbReference type="Gene3D" id="3.90.1150.10">
    <property type="entry name" value="Aspartate Aminotransferase, domain 1"/>
    <property type="match status" value="1"/>
</dbReference>
<evidence type="ECO:0000313" key="7">
    <source>
        <dbReference type="EMBL" id="WAT02352.1"/>
    </source>
</evidence>
<dbReference type="Pfam" id="PF00155">
    <property type="entry name" value="Aminotran_1_2"/>
    <property type="match status" value="1"/>
</dbReference>
<dbReference type="Gene3D" id="3.40.640.10">
    <property type="entry name" value="Type I PLP-dependent aspartate aminotransferase-like (Major domain)"/>
    <property type="match status" value="1"/>
</dbReference>
<dbReference type="EC" id="4.4.1.13" evidence="2"/>
<gene>
    <name evidence="7" type="ORF">O1V66_07020</name>
</gene>
<dbReference type="InterPro" id="IPR015424">
    <property type="entry name" value="PyrdxlP-dep_Trfase"/>
</dbReference>
<dbReference type="Proteomes" id="UP001164712">
    <property type="component" value="Chromosome"/>
</dbReference>
<dbReference type="SUPFAM" id="SSF53383">
    <property type="entry name" value="PLP-dependent transferases"/>
    <property type="match status" value="1"/>
</dbReference>
<evidence type="ECO:0000256" key="5">
    <source>
        <dbReference type="ARBA" id="ARBA00037974"/>
    </source>
</evidence>
<sequence>MSLEQNAQRYFDIPIDRKSTRATKWLEVEGLVSSVGEPVIPLWIADMDFNSPPVVLNALRETLEHGALGYSEWPEDFPAVFRDWQASRHHWQISPQWLLSCQSVITALDVIIRTCTQPDDDILVLTPGFGTFNRVIDHTGRRQINVPLVELQNHYHLDLKRLEAQVTPRSRMLILCNPHNPVGKVWSREELIQIAQFLPAPRVTAGVRRRASGPGYWRYPLYADCFAR</sequence>
<feature type="domain" description="Aminotransferase class I/classII large" evidence="6">
    <location>
        <begin position="39"/>
        <end position="199"/>
    </location>
</feature>
<evidence type="ECO:0000256" key="3">
    <source>
        <dbReference type="ARBA" id="ARBA00022898"/>
    </source>
</evidence>
<keyword evidence="4" id="KW-0456">Lyase</keyword>
<proteinExistence type="inferred from homology"/>
<dbReference type="PANTHER" id="PTHR43525">
    <property type="entry name" value="PROTEIN MALY"/>
    <property type="match status" value="1"/>
</dbReference>
<comment type="similarity">
    <text evidence="5">Belongs to the class-II pyridoxal-phosphate-dependent aminotransferase family. MalY/PatB cystathionine beta-lyase subfamily.</text>
</comment>
<organism evidence="7 8">
    <name type="scientific">Rouxiella chamberiensis</name>
    <dbReference type="NCBI Taxonomy" id="1513468"/>
    <lineage>
        <taxon>Bacteria</taxon>
        <taxon>Pseudomonadati</taxon>
        <taxon>Pseudomonadota</taxon>
        <taxon>Gammaproteobacteria</taxon>
        <taxon>Enterobacterales</taxon>
        <taxon>Yersiniaceae</taxon>
        <taxon>Rouxiella</taxon>
    </lineage>
</organism>
<protein>
    <recommendedName>
        <fullName evidence="2">cysteine-S-conjugate beta-lyase</fullName>
        <ecNumber evidence="2">4.4.1.13</ecNumber>
    </recommendedName>
</protein>
<keyword evidence="7" id="KW-0032">Aminotransferase</keyword>